<organism evidence="2 3">
    <name type="scientific">Nocardioides daedukensis</name>
    <dbReference type="NCBI Taxonomy" id="634462"/>
    <lineage>
        <taxon>Bacteria</taxon>
        <taxon>Bacillati</taxon>
        <taxon>Actinomycetota</taxon>
        <taxon>Actinomycetes</taxon>
        <taxon>Propionibacteriales</taxon>
        <taxon>Nocardioidaceae</taxon>
        <taxon>Nocardioides</taxon>
    </lineage>
</organism>
<dbReference type="Proteomes" id="UP000540656">
    <property type="component" value="Unassembled WGS sequence"/>
</dbReference>
<dbReference type="RefSeq" id="WP_179501583.1">
    <property type="nucleotide sequence ID" value="NZ_JACCAA010000001.1"/>
</dbReference>
<evidence type="ECO:0000259" key="1">
    <source>
        <dbReference type="Pfam" id="PF08044"/>
    </source>
</evidence>
<keyword evidence="3" id="KW-1185">Reference proteome</keyword>
<evidence type="ECO:0000313" key="2">
    <source>
        <dbReference type="EMBL" id="NYG58417.1"/>
    </source>
</evidence>
<dbReference type="InterPro" id="IPR012551">
    <property type="entry name" value="DUF1707_SHOCT-like"/>
</dbReference>
<evidence type="ECO:0000313" key="3">
    <source>
        <dbReference type="Proteomes" id="UP000540656"/>
    </source>
</evidence>
<proteinExistence type="predicted"/>
<dbReference type="EMBL" id="JACCAA010000001">
    <property type="protein sequence ID" value="NYG58417.1"/>
    <property type="molecule type" value="Genomic_DNA"/>
</dbReference>
<dbReference type="Pfam" id="PF08044">
    <property type="entry name" value="DUF1707"/>
    <property type="match status" value="1"/>
</dbReference>
<accession>A0A7Y9RXD4</accession>
<dbReference type="AlphaFoldDB" id="A0A7Y9RXD4"/>
<sequence length="211" mass="22812">MDDPSRMRISDSDRHKVADLLRDAAGEGRLEFDELDERLEATYAAKVYADLVPITADLPARGIELAPPATPARRAAANVTAPRHNASFALMGGQDRRGVWEMGETHTAFALMGGIDLDLRQAVFTSPETTIIANTVMGGIDVIVNAHTHVIVSGIGIMGDFSQARDRVPAEVGPDSQVVRVKGFALMGGVTVVRKAMPGESRRRRNRGELR</sequence>
<feature type="domain" description="DUF1707" evidence="1">
    <location>
        <begin position="7"/>
        <end position="59"/>
    </location>
</feature>
<comment type="caution">
    <text evidence="2">The sequence shown here is derived from an EMBL/GenBank/DDBJ whole genome shotgun (WGS) entry which is preliminary data.</text>
</comment>
<name>A0A7Y9RXD4_9ACTN</name>
<gene>
    <name evidence="2" type="ORF">BJ980_001340</name>
</gene>
<reference evidence="2 3" key="1">
    <citation type="submission" date="2020-07" db="EMBL/GenBank/DDBJ databases">
        <title>Sequencing the genomes of 1000 actinobacteria strains.</title>
        <authorList>
            <person name="Klenk H.-P."/>
        </authorList>
    </citation>
    <scope>NUCLEOTIDE SEQUENCE [LARGE SCALE GENOMIC DNA]</scope>
    <source>
        <strain evidence="2 3">DSM 23819</strain>
    </source>
</reference>
<dbReference type="PANTHER" id="PTHR40763:SF4">
    <property type="entry name" value="DUF1707 DOMAIN-CONTAINING PROTEIN"/>
    <property type="match status" value="1"/>
</dbReference>
<protein>
    <recommendedName>
        <fullName evidence="1">DUF1707 domain-containing protein</fullName>
    </recommendedName>
</protein>
<dbReference type="PANTHER" id="PTHR40763">
    <property type="entry name" value="MEMBRANE PROTEIN-RELATED"/>
    <property type="match status" value="1"/>
</dbReference>